<comment type="catalytic activity">
    <reaction evidence="16">
        <text>L-threonyl-[protein] + ATP = O-phospho-L-threonyl-[protein] + ADP + H(+)</text>
        <dbReference type="Rhea" id="RHEA:46608"/>
        <dbReference type="Rhea" id="RHEA-COMP:11060"/>
        <dbReference type="Rhea" id="RHEA-COMP:11605"/>
        <dbReference type="ChEBI" id="CHEBI:15378"/>
        <dbReference type="ChEBI" id="CHEBI:30013"/>
        <dbReference type="ChEBI" id="CHEBI:30616"/>
        <dbReference type="ChEBI" id="CHEBI:61977"/>
        <dbReference type="ChEBI" id="CHEBI:456216"/>
        <dbReference type="EC" id="2.7.11.1"/>
    </reaction>
</comment>
<evidence type="ECO:0000256" key="20">
    <source>
        <dbReference type="SAM" id="SignalP"/>
    </source>
</evidence>
<accession>A0AAN7Q8H8</accession>
<evidence type="ECO:0000256" key="10">
    <source>
        <dbReference type="ARBA" id="ARBA00022840"/>
    </source>
</evidence>
<sequence length="681" mass="76190">MHSLSMNQMGREKFLVCSLLIISLSPLVVLCSTSNEYFKHECGQESVSSTEASTYYATLYRLLLERPQIDGKAIKRSYDEDPSNVAYVLFLCSGYLRSSVTDCNSCIATATSEIVKRCPERKNAIVWSAECLVRYSDRNFSSLLDESRSEQLTYIQDDMILGDTWATHITDYISEVISPPYKTNILSFSASIYITDLNYSCLQDHEPIDCAYCLNFAFYLMYNKTHYPVSANISLPGCRIYQDSEGVGVIPNPPRGQETPPPQRSVNTNDNGSKTTLWITVVSLVGGGCFLLALAICLIYVRRKKKLMEEGHMQDAQVYDVERALISEELPNEYFHGERPLNSQELPLMRLEVICEAIDNFSVKNKLGQGGFGPVYKGTLPDGKLIAVKRLLSNSSQGIMELKTEVALIARLQHRNLVRLVGFCLENDEKLLIYEYMPNKGLDFHLFGSNGVCLDWQRRLNIIDGISRGLLYLHEDSRLRIIHRDLKASNILLDTDMSPKISDFGTARILCGNQMSHTTTRVVGTYGYMAPEYAMEGIFSVKSDVFSFGVLLLEILSGKRNTEFHLHMNGQSLLNHAWMLWGEDRGLELIDPRIGQLTLDVAQALKCIHIGLLCVQEEPANRPNMSVVVLMLRGDSCLPQPTRPAFSVGLYAASSSESDTPLLAKAAYSINGLTLSGVLAR</sequence>
<evidence type="ECO:0000256" key="16">
    <source>
        <dbReference type="ARBA" id="ARBA00047899"/>
    </source>
</evidence>
<dbReference type="Gene3D" id="3.30.430.20">
    <property type="entry name" value="Gnk2 domain, C-X8-C-X2-C motif"/>
    <property type="match status" value="1"/>
</dbReference>
<evidence type="ECO:0000256" key="4">
    <source>
        <dbReference type="ARBA" id="ARBA00022679"/>
    </source>
</evidence>
<evidence type="ECO:0000256" key="6">
    <source>
        <dbReference type="ARBA" id="ARBA00022729"/>
    </source>
</evidence>
<keyword evidence="7" id="KW-0677">Repeat</keyword>
<protein>
    <recommendedName>
        <fullName evidence="2">non-specific serine/threonine protein kinase</fullName>
        <ecNumber evidence="2">2.7.11.1</ecNumber>
    </recommendedName>
</protein>
<dbReference type="FunFam" id="3.30.200.20:FF:000142">
    <property type="entry name" value="Cysteine-rich receptor-like protein kinase 10"/>
    <property type="match status" value="1"/>
</dbReference>
<feature type="transmembrane region" description="Helical" evidence="19">
    <location>
        <begin position="277"/>
        <end position="301"/>
    </location>
</feature>
<feature type="domain" description="Gnk2-homologous" evidence="22">
    <location>
        <begin position="33"/>
        <end position="140"/>
    </location>
</feature>
<evidence type="ECO:0000256" key="8">
    <source>
        <dbReference type="ARBA" id="ARBA00022741"/>
    </source>
</evidence>
<dbReference type="CDD" id="cd23509">
    <property type="entry name" value="Gnk2-like"/>
    <property type="match status" value="1"/>
</dbReference>
<proteinExistence type="predicted"/>
<dbReference type="GO" id="GO:0005886">
    <property type="term" value="C:plasma membrane"/>
    <property type="evidence" value="ECO:0007669"/>
    <property type="project" value="TreeGrafter"/>
</dbReference>
<keyword evidence="10" id="KW-0067">ATP-binding</keyword>
<evidence type="ECO:0000256" key="11">
    <source>
        <dbReference type="ARBA" id="ARBA00022989"/>
    </source>
</evidence>
<organism evidence="23 24">
    <name type="scientific">Trapa incisa</name>
    <dbReference type="NCBI Taxonomy" id="236973"/>
    <lineage>
        <taxon>Eukaryota</taxon>
        <taxon>Viridiplantae</taxon>
        <taxon>Streptophyta</taxon>
        <taxon>Embryophyta</taxon>
        <taxon>Tracheophyta</taxon>
        <taxon>Spermatophyta</taxon>
        <taxon>Magnoliopsida</taxon>
        <taxon>eudicotyledons</taxon>
        <taxon>Gunneridae</taxon>
        <taxon>Pentapetalae</taxon>
        <taxon>rosids</taxon>
        <taxon>malvids</taxon>
        <taxon>Myrtales</taxon>
        <taxon>Lythraceae</taxon>
        <taxon>Trapa</taxon>
    </lineage>
</organism>
<evidence type="ECO:0000256" key="9">
    <source>
        <dbReference type="ARBA" id="ARBA00022777"/>
    </source>
</evidence>
<evidence type="ECO:0000256" key="13">
    <source>
        <dbReference type="ARBA" id="ARBA00023157"/>
    </source>
</evidence>
<dbReference type="Gene3D" id="1.10.510.10">
    <property type="entry name" value="Transferase(Phosphotransferase) domain 1"/>
    <property type="match status" value="1"/>
</dbReference>
<dbReference type="SMART" id="SM00220">
    <property type="entry name" value="S_TKc"/>
    <property type="match status" value="1"/>
</dbReference>
<feature type="region of interest" description="Disordered" evidence="18">
    <location>
        <begin position="251"/>
        <end position="270"/>
    </location>
</feature>
<dbReference type="Gene3D" id="3.30.200.20">
    <property type="entry name" value="Phosphorylase Kinase, domain 1"/>
    <property type="match status" value="1"/>
</dbReference>
<evidence type="ECO:0000256" key="19">
    <source>
        <dbReference type="SAM" id="Phobius"/>
    </source>
</evidence>
<keyword evidence="15" id="KW-0325">Glycoprotein</keyword>
<keyword evidence="4" id="KW-0808">Transferase</keyword>
<dbReference type="InterPro" id="IPR002902">
    <property type="entry name" value="GNK2"/>
</dbReference>
<dbReference type="Proteomes" id="UP001345219">
    <property type="component" value="Chromosome 5"/>
</dbReference>
<dbReference type="PANTHER" id="PTHR27002:SF814">
    <property type="entry name" value="CYSTEINE-RICH RECEPTOR-LIKE PROTEIN KINASE 10"/>
    <property type="match status" value="1"/>
</dbReference>
<dbReference type="InterPro" id="IPR008271">
    <property type="entry name" value="Ser/Thr_kinase_AS"/>
</dbReference>
<dbReference type="InterPro" id="IPR038408">
    <property type="entry name" value="GNK2_sf"/>
</dbReference>
<dbReference type="PROSITE" id="PS00108">
    <property type="entry name" value="PROTEIN_KINASE_ST"/>
    <property type="match status" value="1"/>
</dbReference>
<comment type="subcellular location">
    <subcellularLocation>
        <location evidence="1">Membrane</location>
        <topology evidence="1">Single-pass membrane protein</topology>
    </subcellularLocation>
</comment>
<keyword evidence="5 19" id="KW-0812">Transmembrane</keyword>
<dbReference type="PROSITE" id="PS51473">
    <property type="entry name" value="GNK2"/>
    <property type="match status" value="1"/>
</dbReference>
<feature type="compositionally biased region" description="Pro residues" evidence="18">
    <location>
        <begin position="251"/>
        <end position="263"/>
    </location>
</feature>
<evidence type="ECO:0000256" key="2">
    <source>
        <dbReference type="ARBA" id="ARBA00012513"/>
    </source>
</evidence>
<dbReference type="FunFam" id="1.10.510.10:FF:000060">
    <property type="entry name" value="G-type lectin S-receptor-like serine/threonine-protein kinase"/>
    <property type="match status" value="1"/>
</dbReference>
<dbReference type="SUPFAM" id="SSF56112">
    <property type="entry name" value="Protein kinase-like (PK-like)"/>
    <property type="match status" value="1"/>
</dbReference>
<evidence type="ECO:0000259" key="22">
    <source>
        <dbReference type="PROSITE" id="PS51473"/>
    </source>
</evidence>
<dbReference type="CDD" id="cd14066">
    <property type="entry name" value="STKc_IRAK"/>
    <property type="match status" value="1"/>
</dbReference>
<keyword evidence="14" id="KW-0675">Receptor</keyword>
<dbReference type="PROSITE" id="PS50011">
    <property type="entry name" value="PROTEIN_KINASE_DOM"/>
    <property type="match status" value="1"/>
</dbReference>
<evidence type="ECO:0000256" key="1">
    <source>
        <dbReference type="ARBA" id="ARBA00004167"/>
    </source>
</evidence>
<evidence type="ECO:0000259" key="21">
    <source>
        <dbReference type="PROSITE" id="PS50011"/>
    </source>
</evidence>
<evidence type="ECO:0000256" key="18">
    <source>
        <dbReference type="SAM" id="MobiDB-lite"/>
    </source>
</evidence>
<dbReference type="GO" id="GO:0004674">
    <property type="term" value="F:protein serine/threonine kinase activity"/>
    <property type="evidence" value="ECO:0007669"/>
    <property type="project" value="UniProtKB-KW"/>
</dbReference>
<evidence type="ECO:0000256" key="3">
    <source>
        <dbReference type="ARBA" id="ARBA00022527"/>
    </source>
</evidence>
<comment type="catalytic activity">
    <reaction evidence="17">
        <text>L-seryl-[protein] + ATP = O-phospho-L-seryl-[protein] + ADP + H(+)</text>
        <dbReference type="Rhea" id="RHEA:17989"/>
        <dbReference type="Rhea" id="RHEA-COMP:9863"/>
        <dbReference type="Rhea" id="RHEA-COMP:11604"/>
        <dbReference type="ChEBI" id="CHEBI:15378"/>
        <dbReference type="ChEBI" id="CHEBI:29999"/>
        <dbReference type="ChEBI" id="CHEBI:30616"/>
        <dbReference type="ChEBI" id="CHEBI:83421"/>
        <dbReference type="ChEBI" id="CHEBI:456216"/>
        <dbReference type="EC" id="2.7.11.1"/>
    </reaction>
</comment>
<evidence type="ECO:0000256" key="12">
    <source>
        <dbReference type="ARBA" id="ARBA00023136"/>
    </source>
</evidence>
<evidence type="ECO:0000313" key="24">
    <source>
        <dbReference type="Proteomes" id="UP001345219"/>
    </source>
</evidence>
<keyword evidence="11 19" id="KW-1133">Transmembrane helix</keyword>
<reference evidence="23 24" key="1">
    <citation type="journal article" date="2023" name="Hortic Res">
        <title>Pangenome of water caltrop reveals structural variations and asymmetric subgenome divergence after allopolyploidization.</title>
        <authorList>
            <person name="Zhang X."/>
            <person name="Chen Y."/>
            <person name="Wang L."/>
            <person name="Yuan Y."/>
            <person name="Fang M."/>
            <person name="Shi L."/>
            <person name="Lu R."/>
            <person name="Comes H.P."/>
            <person name="Ma Y."/>
            <person name="Chen Y."/>
            <person name="Huang G."/>
            <person name="Zhou Y."/>
            <person name="Zheng Z."/>
            <person name="Qiu Y."/>
        </authorList>
    </citation>
    <scope>NUCLEOTIDE SEQUENCE [LARGE SCALE GENOMIC DNA]</scope>
    <source>
        <tissue evidence="23">Roots</tissue>
    </source>
</reference>
<comment type="caution">
    <text evidence="23">The sequence shown here is derived from an EMBL/GenBank/DDBJ whole genome shotgun (WGS) entry which is preliminary data.</text>
</comment>
<keyword evidence="3" id="KW-0723">Serine/threonine-protein kinase</keyword>
<evidence type="ECO:0000256" key="15">
    <source>
        <dbReference type="ARBA" id="ARBA00023180"/>
    </source>
</evidence>
<dbReference type="AlphaFoldDB" id="A0AAN7Q8H8"/>
<keyword evidence="24" id="KW-1185">Reference proteome</keyword>
<dbReference type="EMBL" id="JAXIOK010000010">
    <property type="protein sequence ID" value="KAK4761179.1"/>
    <property type="molecule type" value="Genomic_DNA"/>
</dbReference>
<gene>
    <name evidence="23" type="ORF">SAY87_006072</name>
</gene>
<evidence type="ECO:0000256" key="17">
    <source>
        <dbReference type="ARBA" id="ARBA00048679"/>
    </source>
</evidence>
<dbReference type="GO" id="GO:0005524">
    <property type="term" value="F:ATP binding"/>
    <property type="evidence" value="ECO:0007669"/>
    <property type="project" value="UniProtKB-KW"/>
</dbReference>
<dbReference type="Pfam" id="PF00069">
    <property type="entry name" value="Pkinase"/>
    <property type="match status" value="1"/>
</dbReference>
<keyword evidence="12 19" id="KW-0472">Membrane</keyword>
<keyword evidence="9" id="KW-0418">Kinase</keyword>
<evidence type="ECO:0000256" key="5">
    <source>
        <dbReference type="ARBA" id="ARBA00022692"/>
    </source>
</evidence>
<keyword evidence="8" id="KW-0547">Nucleotide-binding</keyword>
<evidence type="ECO:0000256" key="14">
    <source>
        <dbReference type="ARBA" id="ARBA00023170"/>
    </source>
</evidence>
<dbReference type="EC" id="2.7.11.1" evidence="2"/>
<dbReference type="InterPro" id="IPR000719">
    <property type="entry name" value="Prot_kinase_dom"/>
</dbReference>
<feature type="chain" id="PRO_5042882170" description="non-specific serine/threonine protein kinase" evidence="20">
    <location>
        <begin position="32"/>
        <end position="681"/>
    </location>
</feature>
<keyword evidence="6 20" id="KW-0732">Signal</keyword>
<evidence type="ECO:0000256" key="7">
    <source>
        <dbReference type="ARBA" id="ARBA00022737"/>
    </source>
</evidence>
<name>A0AAN7Q8H8_9MYRT</name>
<keyword evidence="13" id="KW-1015">Disulfide bond</keyword>
<dbReference type="Pfam" id="PF01657">
    <property type="entry name" value="Stress-antifung"/>
    <property type="match status" value="1"/>
</dbReference>
<evidence type="ECO:0000313" key="23">
    <source>
        <dbReference type="EMBL" id="KAK4761179.1"/>
    </source>
</evidence>
<feature type="domain" description="Protein kinase" evidence="21">
    <location>
        <begin position="361"/>
        <end position="646"/>
    </location>
</feature>
<dbReference type="InterPro" id="IPR011009">
    <property type="entry name" value="Kinase-like_dom_sf"/>
</dbReference>
<feature type="signal peptide" evidence="20">
    <location>
        <begin position="1"/>
        <end position="31"/>
    </location>
</feature>
<dbReference type="PANTHER" id="PTHR27002">
    <property type="entry name" value="RECEPTOR-LIKE SERINE/THREONINE-PROTEIN KINASE SD1-8"/>
    <property type="match status" value="1"/>
</dbReference>